<protein>
    <submittedName>
        <fullName evidence="1">Uncharacterized protein</fullName>
    </submittedName>
</protein>
<dbReference type="EMBL" id="SKCS01000087">
    <property type="protein sequence ID" value="TNN17763.1"/>
    <property type="molecule type" value="Genomic_DNA"/>
</dbReference>
<proteinExistence type="predicted"/>
<sequence length="403" mass="45861">MHIVHEITNRVEDVDLVVLERVVYDDVVVVHHDENDDVMVCSGVVVDENVLHECGEAGVDCDNVNTTVELMYDNKRKGVDCDRVNNELNWHVEHVYIFHEMIVRVGDDGLVCVESDVFVEFKEADDDDDDDVIVVNYVIDENVLDECGEVGVKNDEVVIGDEYLGDVEVHVVHEIIYRGDDGDIVVLEDVCDEDVVMVHYDENDDVMVCSGVVVDENVLYECGEVVVKSDDIIGDVEMHIVHEITNRVEDVDLVVLERVVYDDVVVVHHDENDDVMVCSGVVVDENVLHECGEAGVDCDRVNNELNWHVEHVYIFHEMIVRVGDDDLLDATKEIEPYIYAKMRTDKIITSDHLKHPPENEMSSNTRKGKRNGMMYHKLLLNIFDYNVELLESKKPPVFLGNTV</sequence>
<gene>
    <name evidence="1" type="ORF">EWB00_010832</name>
</gene>
<accession>A0A4Z2DMM3</accession>
<evidence type="ECO:0000313" key="1">
    <source>
        <dbReference type="EMBL" id="TNN17763.1"/>
    </source>
</evidence>
<reference evidence="1 2" key="1">
    <citation type="submission" date="2019-03" db="EMBL/GenBank/DDBJ databases">
        <title>An improved genome assembly of the fluke Schistosoma japonicum.</title>
        <authorList>
            <person name="Hu W."/>
            <person name="Luo F."/>
            <person name="Yin M."/>
            <person name="Mo X."/>
            <person name="Sun C."/>
            <person name="Wu Q."/>
            <person name="Zhu B."/>
            <person name="Xiang M."/>
            <person name="Wang J."/>
            <person name="Wang Y."/>
            <person name="Zhang T."/>
            <person name="Xu B."/>
            <person name="Zheng H."/>
            <person name="Feng Z."/>
        </authorList>
    </citation>
    <scope>NUCLEOTIDE SEQUENCE [LARGE SCALE GENOMIC DNA]</scope>
    <source>
        <strain evidence="1">HuSjv2</strain>
        <tissue evidence="1">Worms</tissue>
    </source>
</reference>
<keyword evidence="2" id="KW-1185">Reference proteome</keyword>
<organism evidence="1 2">
    <name type="scientific">Schistosoma japonicum</name>
    <name type="common">Blood fluke</name>
    <dbReference type="NCBI Taxonomy" id="6182"/>
    <lineage>
        <taxon>Eukaryota</taxon>
        <taxon>Metazoa</taxon>
        <taxon>Spiralia</taxon>
        <taxon>Lophotrochozoa</taxon>
        <taxon>Platyhelminthes</taxon>
        <taxon>Trematoda</taxon>
        <taxon>Digenea</taxon>
        <taxon>Strigeidida</taxon>
        <taxon>Schistosomatoidea</taxon>
        <taxon>Schistosomatidae</taxon>
        <taxon>Schistosoma</taxon>
    </lineage>
</organism>
<evidence type="ECO:0000313" key="2">
    <source>
        <dbReference type="Proteomes" id="UP000311919"/>
    </source>
</evidence>
<comment type="caution">
    <text evidence="1">The sequence shown here is derived from an EMBL/GenBank/DDBJ whole genome shotgun (WGS) entry which is preliminary data.</text>
</comment>
<dbReference type="AlphaFoldDB" id="A0A4Z2DMM3"/>
<dbReference type="Proteomes" id="UP000311919">
    <property type="component" value="Unassembled WGS sequence"/>
</dbReference>
<name>A0A4Z2DMM3_SCHJA</name>